<dbReference type="Proteomes" id="UP000199541">
    <property type="component" value="Unassembled WGS sequence"/>
</dbReference>
<organism evidence="2 5">
    <name type="scientific">Allgaiera indica</name>
    <dbReference type="NCBI Taxonomy" id="765699"/>
    <lineage>
        <taxon>Bacteria</taxon>
        <taxon>Pseudomonadati</taxon>
        <taxon>Pseudomonadota</taxon>
        <taxon>Alphaproteobacteria</taxon>
        <taxon>Rhodobacterales</taxon>
        <taxon>Paracoccaceae</taxon>
        <taxon>Allgaiera</taxon>
    </lineage>
</organism>
<gene>
    <name evidence="2" type="ORF">GCM10008024_35490</name>
    <name evidence="3" type="ORF">SAMN05444006_1228</name>
</gene>
<evidence type="ECO:0000313" key="4">
    <source>
        <dbReference type="Proteomes" id="UP000199541"/>
    </source>
</evidence>
<proteinExistence type="predicted"/>
<evidence type="ECO:0000313" key="3">
    <source>
        <dbReference type="EMBL" id="SDX62705.1"/>
    </source>
</evidence>
<reference evidence="3 4" key="2">
    <citation type="submission" date="2016-10" db="EMBL/GenBank/DDBJ databases">
        <authorList>
            <person name="Varghese N."/>
            <person name="Submissions S."/>
        </authorList>
    </citation>
    <scope>NUCLEOTIDE SEQUENCE [LARGE SCALE GENOMIC DNA]</scope>
    <source>
        <strain evidence="3 4">DSM 24802</strain>
    </source>
</reference>
<reference evidence="2" key="1">
    <citation type="journal article" date="2014" name="Int. J. Syst. Evol. Microbiol.">
        <title>Complete genome sequence of Corynebacterium casei LMG S-19264T (=DSM 44701T), isolated from a smear-ripened cheese.</title>
        <authorList>
            <consortium name="US DOE Joint Genome Institute (JGI-PGF)"/>
            <person name="Walter F."/>
            <person name="Albersmeier A."/>
            <person name="Kalinowski J."/>
            <person name="Ruckert C."/>
        </authorList>
    </citation>
    <scope>NUCLEOTIDE SEQUENCE</scope>
    <source>
        <strain evidence="2">CGMCC 1.10859</strain>
    </source>
</reference>
<evidence type="ECO:0008006" key="6">
    <source>
        <dbReference type="Google" id="ProtNLM"/>
    </source>
</evidence>
<evidence type="ECO:0000256" key="1">
    <source>
        <dbReference type="SAM" id="Phobius"/>
    </source>
</evidence>
<dbReference type="Proteomes" id="UP000634647">
    <property type="component" value="Unassembled WGS sequence"/>
</dbReference>
<feature type="transmembrane region" description="Helical" evidence="1">
    <location>
        <begin position="6"/>
        <end position="22"/>
    </location>
</feature>
<evidence type="ECO:0000313" key="2">
    <source>
        <dbReference type="EMBL" id="GHE05291.1"/>
    </source>
</evidence>
<dbReference type="EMBL" id="FNOB01000022">
    <property type="protein sequence ID" value="SDX62705.1"/>
    <property type="molecule type" value="Genomic_DNA"/>
</dbReference>
<keyword evidence="4" id="KW-1185">Reference proteome</keyword>
<keyword evidence="1" id="KW-1133">Transmembrane helix</keyword>
<dbReference type="AlphaFoldDB" id="A0AAN4UU87"/>
<dbReference type="EMBL" id="BNAB01000023">
    <property type="protein sequence ID" value="GHE05291.1"/>
    <property type="molecule type" value="Genomic_DNA"/>
</dbReference>
<accession>A0AAN4UU87</accession>
<dbReference type="Pfam" id="PF09838">
    <property type="entry name" value="DUF2065"/>
    <property type="match status" value="1"/>
</dbReference>
<evidence type="ECO:0000313" key="5">
    <source>
        <dbReference type="Proteomes" id="UP000634647"/>
    </source>
</evidence>
<comment type="caution">
    <text evidence="2">The sequence shown here is derived from an EMBL/GenBank/DDBJ whole genome shotgun (WGS) entry which is preliminary data.</text>
</comment>
<keyword evidence="1" id="KW-0472">Membrane</keyword>
<dbReference type="RefSeq" id="WP_035838351.1">
    <property type="nucleotide sequence ID" value="NZ_BNAB01000023.1"/>
</dbReference>
<protein>
    <recommendedName>
        <fullName evidence="6">DUF2065 domain-containing protein</fullName>
    </recommendedName>
</protein>
<keyword evidence="1" id="KW-0812">Transmembrane</keyword>
<feature type="transmembrane region" description="Helical" evidence="1">
    <location>
        <begin position="43"/>
        <end position="63"/>
    </location>
</feature>
<name>A0AAN4UU87_9RHOB</name>
<sequence length="64" mass="6815">MSELLRAIGIVLVVEGLVFALAPRRIEQAMAMLSMLSVDARRYLGLATLAVGVTLIALVGAYAR</sequence>
<reference evidence="2" key="3">
    <citation type="submission" date="2023-06" db="EMBL/GenBank/DDBJ databases">
        <authorList>
            <person name="Sun Q."/>
            <person name="Zhou Y."/>
        </authorList>
    </citation>
    <scope>NUCLEOTIDE SEQUENCE</scope>
    <source>
        <strain evidence="2">CGMCC 1.10859</strain>
    </source>
</reference>
<dbReference type="InterPro" id="IPR019201">
    <property type="entry name" value="DUF2065"/>
</dbReference>